<accession>A0A1D6KKS5</accession>
<dbReference type="EMBL" id="CM007647">
    <property type="protein sequence ID" value="ONM03508.1"/>
    <property type="molecule type" value="Genomic_DNA"/>
</dbReference>
<evidence type="ECO:0000313" key="2">
    <source>
        <dbReference type="EMBL" id="ONM03508.1"/>
    </source>
</evidence>
<dbReference type="AlphaFoldDB" id="A0A1D6KKS5"/>
<feature type="compositionally biased region" description="Polar residues" evidence="1">
    <location>
        <begin position="1"/>
        <end position="10"/>
    </location>
</feature>
<feature type="compositionally biased region" description="Polar residues" evidence="1">
    <location>
        <begin position="28"/>
        <end position="40"/>
    </location>
</feature>
<reference evidence="2" key="1">
    <citation type="submission" date="2015-12" db="EMBL/GenBank/DDBJ databases">
        <title>Update maize B73 reference genome by single molecule sequencing technologies.</title>
        <authorList>
            <consortium name="Maize Genome Sequencing Project"/>
            <person name="Ware D."/>
        </authorList>
    </citation>
    <scope>NUCLEOTIDE SEQUENCE [LARGE SCALE GENOMIC DNA]</scope>
    <source>
        <tissue evidence="2">Seedling</tissue>
    </source>
</reference>
<protein>
    <submittedName>
        <fullName evidence="2">Uncharacterized protein</fullName>
    </submittedName>
</protein>
<evidence type="ECO:0000256" key="1">
    <source>
        <dbReference type="SAM" id="MobiDB-lite"/>
    </source>
</evidence>
<gene>
    <name evidence="2" type="ORF">ZEAMMB73_Zm00001d031699</name>
</gene>
<dbReference type="InParanoid" id="A0A1D6KKS5"/>
<name>A0A1D6KKS5_MAIZE</name>
<organism evidence="2">
    <name type="scientific">Zea mays</name>
    <name type="common">Maize</name>
    <dbReference type="NCBI Taxonomy" id="4577"/>
    <lineage>
        <taxon>Eukaryota</taxon>
        <taxon>Viridiplantae</taxon>
        <taxon>Streptophyta</taxon>
        <taxon>Embryophyta</taxon>
        <taxon>Tracheophyta</taxon>
        <taxon>Spermatophyta</taxon>
        <taxon>Magnoliopsida</taxon>
        <taxon>Liliopsida</taxon>
        <taxon>Poales</taxon>
        <taxon>Poaceae</taxon>
        <taxon>PACMAD clade</taxon>
        <taxon>Panicoideae</taxon>
        <taxon>Andropogonodae</taxon>
        <taxon>Andropogoneae</taxon>
        <taxon>Tripsacinae</taxon>
        <taxon>Zea</taxon>
    </lineage>
</organism>
<feature type="region of interest" description="Disordered" evidence="1">
    <location>
        <begin position="1"/>
        <end position="40"/>
    </location>
</feature>
<sequence>MSNKTENMSPLMQAEKCTSVDQEKNTSVKRNGQDNGITTSLSSSTVHVGACLSNNWDSRSRSMVPKVDVITSSASVVPVVASGVKPSQSVNNLVAKIVTSSKTAAKVSSSIFSGAMSHL</sequence>
<proteinExistence type="predicted"/>